<protein>
    <submittedName>
        <fullName evidence="7">SulP family inorganic anion transporter</fullName>
    </submittedName>
</protein>
<dbReference type="InterPro" id="IPR002645">
    <property type="entry name" value="STAS_dom"/>
</dbReference>
<evidence type="ECO:0000256" key="3">
    <source>
        <dbReference type="ARBA" id="ARBA00022989"/>
    </source>
</evidence>
<organism evidence="7 8">
    <name type="scientific">Pseudaminobacter soli</name>
    <name type="common">ex Li et al. 2025</name>
    <dbReference type="NCBI Taxonomy" id="1295366"/>
    <lineage>
        <taxon>Bacteria</taxon>
        <taxon>Pseudomonadati</taxon>
        <taxon>Pseudomonadota</taxon>
        <taxon>Alphaproteobacteria</taxon>
        <taxon>Hyphomicrobiales</taxon>
        <taxon>Phyllobacteriaceae</taxon>
        <taxon>Pseudaminobacter</taxon>
    </lineage>
</organism>
<feature type="transmembrane region" description="Helical" evidence="5">
    <location>
        <begin position="363"/>
        <end position="381"/>
    </location>
</feature>
<comment type="caution">
    <text evidence="7">The sequence shown here is derived from an EMBL/GenBank/DDBJ whole genome shotgun (WGS) entry which is preliminary data.</text>
</comment>
<proteinExistence type="predicted"/>
<evidence type="ECO:0000313" key="8">
    <source>
        <dbReference type="Proteomes" id="UP000240653"/>
    </source>
</evidence>
<dbReference type="GO" id="GO:0055085">
    <property type="term" value="P:transmembrane transport"/>
    <property type="evidence" value="ECO:0007669"/>
    <property type="project" value="InterPro"/>
</dbReference>
<dbReference type="InterPro" id="IPR001902">
    <property type="entry name" value="SLC26A/SulP_fam"/>
</dbReference>
<dbReference type="GO" id="GO:0016020">
    <property type="term" value="C:membrane"/>
    <property type="evidence" value="ECO:0007669"/>
    <property type="project" value="UniProtKB-SubCell"/>
</dbReference>
<accession>A0A2P7SIP2</accession>
<feature type="transmembrane region" description="Helical" evidence="5">
    <location>
        <begin position="91"/>
        <end position="107"/>
    </location>
</feature>
<feature type="transmembrane region" description="Helical" evidence="5">
    <location>
        <begin position="189"/>
        <end position="207"/>
    </location>
</feature>
<keyword evidence="4 5" id="KW-0472">Membrane</keyword>
<feature type="transmembrane region" description="Helical" evidence="5">
    <location>
        <begin position="393"/>
        <end position="425"/>
    </location>
</feature>
<dbReference type="InterPro" id="IPR011547">
    <property type="entry name" value="SLC26A/SulP_dom"/>
</dbReference>
<keyword evidence="8" id="KW-1185">Reference proteome</keyword>
<feature type="transmembrane region" description="Helical" evidence="5">
    <location>
        <begin position="337"/>
        <end position="357"/>
    </location>
</feature>
<feature type="transmembrane region" description="Helical" evidence="5">
    <location>
        <begin position="113"/>
        <end position="132"/>
    </location>
</feature>
<dbReference type="PANTHER" id="PTHR11814">
    <property type="entry name" value="SULFATE TRANSPORTER"/>
    <property type="match status" value="1"/>
</dbReference>
<feature type="transmembrane region" description="Helical" evidence="5">
    <location>
        <begin position="63"/>
        <end position="84"/>
    </location>
</feature>
<evidence type="ECO:0000256" key="5">
    <source>
        <dbReference type="SAM" id="Phobius"/>
    </source>
</evidence>
<dbReference type="AlphaFoldDB" id="A0A2P7SIP2"/>
<dbReference type="OrthoDB" id="9769739at2"/>
<dbReference type="EMBL" id="PXYL01000003">
    <property type="protein sequence ID" value="PSJ62366.1"/>
    <property type="molecule type" value="Genomic_DNA"/>
</dbReference>
<keyword evidence="3 5" id="KW-1133">Transmembrane helix</keyword>
<dbReference type="Proteomes" id="UP000240653">
    <property type="component" value="Unassembled WGS sequence"/>
</dbReference>
<sequence length="587" mass="60678">MARGDAQDGTVSPNGRPRLLFGAMRGWSWRDFGSDAIAGLTLAAIAIPEQMATARLANLSPELGFLAFIAGAVAFAIFGASRYLSAGADSTIAPIFAGGLVLIAASASPHYAALAAALALMVGIIVCLAGIFRMGWVADLLSVPVTAGFLAGIAVHIVISQLPDLLGLPPGSGSVFQRVAAIWTGWPQVNLASLALGLGVFLLVIVCERISPRIPGALIAIALATLAVVAFGLEQHGVKVLGPLPGMHPGFAFGTLSPDDLRTLVPMALLISVVIMVQTAATTRSFPPPGDESPDVNRDFVGVGAGNLLAGLAGAFPVDASPPRTAIVAATGGRSQVGGLVAAAIVLVLALFGGTLLTHVPQAALAGILLFVALRILRWQTFAETLREARGEFVLIFITALALVALPIEIGVAIGIGMSLLLGIWSMTQASAIELERVPGTSIWWPPVNALKAECVPGVLVVGFQAPLSFVNAEKFKQGFRALVDARAGELKHVVLEASSIIAIDFTAGGVLKDMIAYCRQQGATFSIARLESVRAQAALDRFGISGDLGPDQIFRSVENAIDALPDQRNASAPMHAATGQKKESSS</sequence>
<evidence type="ECO:0000313" key="7">
    <source>
        <dbReference type="EMBL" id="PSJ62366.1"/>
    </source>
</evidence>
<dbReference type="Pfam" id="PF00916">
    <property type="entry name" value="Sulfate_transp"/>
    <property type="match status" value="1"/>
</dbReference>
<dbReference type="Gene3D" id="3.30.750.24">
    <property type="entry name" value="STAS domain"/>
    <property type="match status" value="1"/>
</dbReference>
<name>A0A2P7SIP2_9HYPH</name>
<feature type="transmembrane region" description="Helical" evidence="5">
    <location>
        <begin position="139"/>
        <end position="159"/>
    </location>
</feature>
<evidence type="ECO:0000256" key="1">
    <source>
        <dbReference type="ARBA" id="ARBA00004141"/>
    </source>
</evidence>
<comment type="subcellular location">
    <subcellularLocation>
        <location evidence="1">Membrane</location>
        <topology evidence="1">Multi-pass membrane protein</topology>
    </subcellularLocation>
</comment>
<dbReference type="CDD" id="cd07042">
    <property type="entry name" value="STAS_SulP_like_sulfate_transporter"/>
    <property type="match status" value="1"/>
</dbReference>
<dbReference type="SUPFAM" id="SSF52091">
    <property type="entry name" value="SpoIIaa-like"/>
    <property type="match status" value="1"/>
</dbReference>
<evidence type="ECO:0000259" key="6">
    <source>
        <dbReference type="PROSITE" id="PS50801"/>
    </source>
</evidence>
<feature type="domain" description="STAS" evidence="6">
    <location>
        <begin position="449"/>
        <end position="565"/>
    </location>
</feature>
<feature type="transmembrane region" description="Helical" evidence="5">
    <location>
        <begin position="214"/>
        <end position="233"/>
    </location>
</feature>
<gene>
    <name evidence="7" type="ORF">C7I85_08740</name>
</gene>
<evidence type="ECO:0000256" key="2">
    <source>
        <dbReference type="ARBA" id="ARBA00022692"/>
    </source>
</evidence>
<reference evidence="7 8" key="1">
    <citation type="submission" date="2018-03" db="EMBL/GenBank/DDBJ databases">
        <title>The draft genome of Mesorhizobium soli JCM 19897.</title>
        <authorList>
            <person name="Li L."/>
            <person name="Liu L."/>
            <person name="Liang L."/>
            <person name="Wang T."/>
            <person name="Zhang X."/>
        </authorList>
    </citation>
    <scope>NUCLEOTIDE SEQUENCE [LARGE SCALE GENOMIC DNA]</scope>
    <source>
        <strain evidence="7 8">JCM 19897</strain>
    </source>
</reference>
<keyword evidence="2 5" id="KW-0812">Transmembrane</keyword>
<dbReference type="InterPro" id="IPR036513">
    <property type="entry name" value="STAS_dom_sf"/>
</dbReference>
<evidence type="ECO:0000256" key="4">
    <source>
        <dbReference type="ARBA" id="ARBA00023136"/>
    </source>
</evidence>
<dbReference type="PROSITE" id="PS50801">
    <property type="entry name" value="STAS"/>
    <property type="match status" value="1"/>
</dbReference>
<dbReference type="Pfam" id="PF01740">
    <property type="entry name" value="STAS"/>
    <property type="match status" value="1"/>
</dbReference>
<feature type="transmembrane region" description="Helical" evidence="5">
    <location>
        <begin position="263"/>
        <end position="281"/>
    </location>
</feature>